<evidence type="ECO:0000313" key="7">
    <source>
        <dbReference type="EMBL" id="REF01033.1"/>
    </source>
</evidence>
<keyword evidence="4" id="KW-0560">Oxidoreductase</keyword>
<organism evidence="7 8">
    <name type="scientific">Thermomonospora umbrina</name>
    <dbReference type="NCBI Taxonomy" id="111806"/>
    <lineage>
        <taxon>Bacteria</taxon>
        <taxon>Bacillati</taxon>
        <taxon>Actinomycetota</taxon>
        <taxon>Actinomycetes</taxon>
        <taxon>Streptosporangiales</taxon>
        <taxon>Thermomonosporaceae</taxon>
        <taxon>Thermomonospora</taxon>
    </lineage>
</organism>
<dbReference type="Proteomes" id="UP000256661">
    <property type="component" value="Unassembled WGS sequence"/>
</dbReference>
<evidence type="ECO:0000259" key="5">
    <source>
        <dbReference type="Pfam" id="PF07992"/>
    </source>
</evidence>
<dbReference type="GO" id="GO:0016651">
    <property type="term" value="F:oxidoreductase activity, acting on NAD(P)H"/>
    <property type="evidence" value="ECO:0007669"/>
    <property type="project" value="TreeGrafter"/>
</dbReference>
<dbReference type="SUPFAM" id="SSF55424">
    <property type="entry name" value="FAD/NAD-linked reductases, dimerisation (C-terminal) domain"/>
    <property type="match status" value="1"/>
</dbReference>
<evidence type="ECO:0000256" key="2">
    <source>
        <dbReference type="ARBA" id="ARBA00022630"/>
    </source>
</evidence>
<dbReference type="GO" id="GO:0005737">
    <property type="term" value="C:cytoplasm"/>
    <property type="evidence" value="ECO:0007669"/>
    <property type="project" value="TreeGrafter"/>
</dbReference>
<dbReference type="Pfam" id="PF14759">
    <property type="entry name" value="Reductase_C"/>
    <property type="match status" value="1"/>
</dbReference>
<keyword evidence="8" id="KW-1185">Reference proteome</keyword>
<proteinExistence type="predicted"/>
<dbReference type="Pfam" id="PF07992">
    <property type="entry name" value="Pyr_redox_2"/>
    <property type="match status" value="1"/>
</dbReference>
<accession>A0A3D9SYJ1</accession>
<keyword evidence="3" id="KW-0274">FAD</keyword>
<sequence>MPDPGVPRSVVVVGTGVAGATAALTLRTEGYDGRITLIGDEPHQPYRRPPLSKDVLTGGSAPERIRLRPPAAWRDQDIELLTGTSVTGFDASHVTLADGSRLGYDRLLLATGGRPRVLPHAAGIAGVHTLRTLDDAQALRADLEAAESLLVIGAGLVGLEVAASAHALGREVTVLEAADRPLERVLPTVLADAVTRLHGSRGIAIHTGVRLNALTRKGDTLVAEAADGGRWSAQVVLVAIGNEPQTRLAEEAGLQVSDGIVVDASGATSAPDVFAAGDVARYPDPLHGGSHRGEHWNHAQRHGAAVARAMLGHDAPYTEVPWCWTDQHQITLQMIGRPPESADLLVDGDPDGFDFTAVAHRDGTPVAAFAAGRPGDFRRLREGIGRLPAPS</sequence>
<dbReference type="PANTHER" id="PTHR43557:SF2">
    <property type="entry name" value="RIESKE DOMAIN-CONTAINING PROTEIN-RELATED"/>
    <property type="match status" value="1"/>
</dbReference>
<evidence type="ECO:0000259" key="6">
    <source>
        <dbReference type="Pfam" id="PF14759"/>
    </source>
</evidence>
<protein>
    <submittedName>
        <fullName evidence="7">NAD/ferredoxin-dependent reductase-like protein</fullName>
    </submittedName>
</protein>
<dbReference type="PRINTS" id="PR00411">
    <property type="entry name" value="PNDRDTASEI"/>
</dbReference>
<gene>
    <name evidence="7" type="ORF">DFJ69_6631</name>
</gene>
<keyword evidence="2" id="KW-0285">Flavoprotein</keyword>
<dbReference type="OrthoDB" id="1145at2"/>
<feature type="domain" description="FAD/NAD(P)-binding" evidence="5">
    <location>
        <begin position="9"/>
        <end position="303"/>
    </location>
</feature>
<reference evidence="7 8" key="1">
    <citation type="submission" date="2018-08" db="EMBL/GenBank/DDBJ databases">
        <title>Sequencing the genomes of 1000 actinobacteria strains.</title>
        <authorList>
            <person name="Klenk H.-P."/>
        </authorList>
    </citation>
    <scope>NUCLEOTIDE SEQUENCE [LARGE SCALE GENOMIC DNA]</scope>
    <source>
        <strain evidence="7 8">DSM 43927</strain>
    </source>
</reference>
<dbReference type="InterPro" id="IPR028202">
    <property type="entry name" value="Reductase_C"/>
</dbReference>
<dbReference type="InterPro" id="IPR023753">
    <property type="entry name" value="FAD/NAD-binding_dom"/>
</dbReference>
<dbReference type="AlphaFoldDB" id="A0A3D9SYJ1"/>
<evidence type="ECO:0000256" key="3">
    <source>
        <dbReference type="ARBA" id="ARBA00022827"/>
    </source>
</evidence>
<dbReference type="SUPFAM" id="SSF51905">
    <property type="entry name" value="FAD/NAD(P)-binding domain"/>
    <property type="match status" value="2"/>
</dbReference>
<dbReference type="PRINTS" id="PR00368">
    <property type="entry name" value="FADPNR"/>
</dbReference>
<evidence type="ECO:0000256" key="4">
    <source>
        <dbReference type="ARBA" id="ARBA00023002"/>
    </source>
</evidence>
<dbReference type="Gene3D" id="3.50.50.60">
    <property type="entry name" value="FAD/NAD(P)-binding domain"/>
    <property type="match status" value="2"/>
</dbReference>
<dbReference type="Gene3D" id="3.30.390.30">
    <property type="match status" value="1"/>
</dbReference>
<dbReference type="RefSeq" id="WP_116026121.1">
    <property type="nucleotide sequence ID" value="NZ_QTTT01000001.1"/>
</dbReference>
<dbReference type="EMBL" id="QTTT01000001">
    <property type="protein sequence ID" value="REF01033.1"/>
    <property type="molecule type" value="Genomic_DNA"/>
</dbReference>
<dbReference type="PANTHER" id="PTHR43557">
    <property type="entry name" value="APOPTOSIS-INDUCING FACTOR 1"/>
    <property type="match status" value="1"/>
</dbReference>
<dbReference type="InterPro" id="IPR050446">
    <property type="entry name" value="FAD-oxidoreductase/Apoptosis"/>
</dbReference>
<dbReference type="InterPro" id="IPR036188">
    <property type="entry name" value="FAD/NAD-bd_sf"/>
</dbReference>
<evidence type="ECO:0000256" key="1">
    <source>
        <dbReference type="ARBA" id="ARBA00001974"/>
    </source>
</evidence>
<feature type="domain" description="Reductase C-terminal" evidence="6">
    <location>
        <begin position="322"/>
        <end position="384"/>
    </location>
</feature>
<name>A0A3D9SYJ1_9ACTN</name>
<comment type="caution">
    <text evidence="7">The sequence shown here is derived from an EMBL/GenBank/DDBJ whole genome shotgun (WGS) entry which is preliminary data.</text>
</comment>
<dbReference type="InterPro" id="IPR016156">
    <property type="entry name" value="FAD/NAD-linked_Rdtase_dimer_sf"/>
</dbReference>
<evidence type="ECO:0000313" key="8">
    <source>
        <dbReference type="Proteomes" id="UP000256661"/>
    </source>
</evidence>
<comment type="cofactor">
    <cofactor evidence="1">
        <name>FAD</name>
        <dbReference type="ChEBI" id="CHEBI:57692"/>
    </cofactor>
</comment>